<dbReference type="KEGG" id="scla:SCLARK_00279"/>
<keyword evidence="2" id="KW-1185">Reference proteome</keyword>
<organism evidence="1 2">
    <name type="scientific">Spiroplasma clarkii</name>
    <dbReference type="NCBI Taxonomy" id="2139"/>
    <lineage>
        <taxon>Bacteria</taxon>
        <taxon>Bacillati</taxon>
        <taxon>Mycoplasmatota</taxon>
        <taxon>Mollicutes</taxon>
        <taxon>Entomoplasmatales</taxon>
        <taxon>Spiroplasmataceae</taxon>
        <taxon>Spiroplasma</taxon>
    </lineage>
</organism>
<accession>A0A1Y0KZ66</accession>
<gene>
    <name evidence="1" type="ORF">SCLAR_v1c01430</name>
</gene>
<reference evidence="1 2" key="1">
    <citation type="submission" date="2017-11" db="EMBL/GenBank/DDBJ databases">
        <title>Complete genome sequence of Spiroplasma clarkii CN-5 (DSM 19994).</title>
        <authorList>
            <person name="Tsai Y.-M."/>
            <person name="Chang A."/>
            <person name="Lo W.-S."/>
            <person name="Kuo C.-H."/>
        </authorList>
    </citation>
    <scope>NUCLEOTIDE SEQUENCE [LARGE SCALE GENOMIC DNA]</scope>
    <source>
        <strain evidence="1 2">CN-5</strain>
    </source>
</reference>
<sequence length="83" mass="8734">MAGAENIEIVSSSEDKTAIVTILNYENLGEISVGSLSMFIASAEYDDNGVITITAGFSTGDAEIVVQSSLDEVENVSFNVKVI</sequence>
<name>A0A1Y0KZ66_9MOLU</name>
<dbReference type="Proteomes" id="UP000231179">
    <property type="component" value="Chromosome"/>
</dbReference>
<dbReference type="EMBL" id="CP024870">
    <property type="protein sequence ID" value="ATX70474.1"/>
    <property type="molecule type" value="Genomic_DNA"/>
</dbReference>
<proteinExistence type="predicted"/>
<dbReference type="RefSeq" id="WP_100254040.1">
    <property type="nucleotide sequence ID" value="NZ_CP015819.1"/>
</dbReference>
<evidence type="ECO:0000313" key="1">
    <source>
        <dbReference type="EMBL" id="ATX70474.1"/>
    </source>
</evidence>
<evidence type="ECO:0000313" key="2">
    <source>
        <dbReference type="Proteomes" id="UP000231179"/>
    </source>
</evidence>
<dbReference type="AlphaFoldDB" id="A0A1Y0KZ66"/>
<protein>
    <submittedName>
        <fullName evidence="1">Uncharacterized protein</fullName>
    </submittedName>
</protein>